<protein>
    <recommendedName>
        <fullName evidence="3">peptidylprolyl isomerase</fullName>
        <ecNumber evidence="3">5.2.1.8</ecNumber>
    </recommendedName>
</protein>
<evidence type="ECO:0000259" key="6">
    <source>
        <dbReference type="PROSITE" id="PS50198"/>
    </source>
</evidence>
<dbReference type="EMBL" id="JADEYS010000025">
    <property type="protein sequence ID" value="MBE9399307.1"/>
    <property type="molecule type" value="Genomic_DNA"/>
</dbReference>
<proteinExistence type="inferred from homology"/>
<dbReference type="InterPro" id="IPR000297">
    <property type="entry name" value="PPIase_PpiC"/>
</dbReference>
<dbReference type="InterPro" id="IPR027304">
    <property type="entry name" value="Trigger_fact/SurA_dom_sf"/>
</dbReference>
<dbReference type="PROSITE" id="PS50198">
    <property type="entry name" value="PPIC_PPIASE_2"/>
    <property type="match status" value="1"/>
</dbReference>
<keyword evidence="8" id="KW-1185">Reference proteome</keyword>
<dbReference type="PANTHER" id="PTHR47245">
    <property type="entry name" value="PEPTIDYLPROLYL ISOMERASE"/>
    <property type="match status" value="1"/>
</dbReference>
<dbReference type="RefSeq" id="WP_193955004.1">
    <property type="nucleotide sequence ID" value="NZ_JADEYS010000025.1"/>
</dbReference>
<dbReference type="SUPFAM" id="SSF109998">
    <property type="entry name" value="Triger factor/SurA peptide-binding domain-like"/>
    <property type="match status" value="1"/>
</dbReference>
<accession>A0A8J7FFT6</accession>
<name>A0A8J7FFT6_9GAMM</name>
<evidence type="ECO:0000256" key="3">
    <source>
        <dbReference type="ARBA" id="ARBA00013194"/>
    </source>
</evidence>
<dbReference type="InterPro" id="IPR046357">
    <property type="entry name" value="PPIase_dom_sf"/>
</dbReference>
<feature type="domain" description="PpiC" evidence="6">
    <location>
        <begin position="114"/>
        <end position="215"/>
    </location>
</feature>
<evidence type="ECO:0000313" key="8">
    <source>
        <dbReference type="Proteomes" id="UP000640333"/>
    </source>
</evidence>
<dbReference type="AlphaFoldDB" id="A0A8J7FFT6"/>
<dbReference type="SUPFAM" id="SSF54534">
    <property type="entry name" value="FKBP-like"/>
    <property type="match status" value="1"/>
</dbReference>
<dbReference type="InterPro" id="IPR023058">
    <property type="entry name" value="PPIase_PpiC_CS"/>
</dbReference>
<reference evidence="7" key="1">
    <citation type="submission" date="2020-10" db="EMBL/GenBank/DDBJ databases">
        <title>Bacterium isolated from coastal waters sediment.</title>
        <authorList>
            <person name="Chen R.-J."/>
            <person name="Lu D.-C."/>
            <person name="Zhu K.-L."/>
            <person name="Du Z.-J."/>
        </authorList>
    </citation>
    <scope>NUCLEOTIDE SEQUENCE</scope>
    <source>
        <strain evidence="7">N1Y112</strain>
    </source>
</reference>
<dbReference type="Proteomes" id="UP000640333">
    <property type="component" value="Unassembled WGS sequence"/>
</dbReference>
<dbReference type="InterPro" id="IPR050245">
    <property type="entry name" value="PrsA_foldase"/>
</dbReference>
<dbReference type="Pfam" id="PF00639">
    <property type="entry name" value="Rotamase"/>
    <property type="match status" value="1"/>
</dbReference>
<comment type="catalytic activity">
    <reaction evidence="1">
        <text>[protein]-peptidylproline (omega=180) = [protein]-peptidylproline (omega=0)</text>
        <dbReference type="Rhea" id="RHEA:16237"/>
        <dbReference type="Rhea" id="RHEA-COMP:10747"/>
        <dbReference type="Rhea" id="RHEA-COMP:10748"/>
        <dbReference type="ChEBI" id="CHEBI:83833"/>
        <dbReference type="ChEBI" id="CHEBI:83834"/>
        <dbReference type="EC" id="5.2.1.8"/>
    </reaction>
</comment>
<evidence type="ECO:0000256" key="1">
    <source>
        <dbReference type="ARBA" id="ARBA00000971"/>
    </source>
</evidence>
<dbReference type="PROSITE" id="PS01096">
    <property type="entry name" value="PPIC_PPIASE_1"/>
    <property type="match status" value="1"/>
</dbReference>
<dbReference type="EC" id="5.2.1.8" evidence="3"/>
<organism evidence="7 8">
    <name type="scientific">Pontibacterium sinense</name>
    <dbReference type="NCBI Taxonomy" id="2781979"/>
    <lineage>
        <taxon>Bacteria</taxon>
        <taxon>Pseudomonadati</taxon>
        <taxon>Pseudomonadota</taxon>
        <taxon>Gammaproteobacteria</taxon>
        <taxon>Oceanospirillales</taxon>
        <taxon>Oceanospirillaceae</taxon>
        <taxon>Pontibacterium</taxon>
    </lineage>
</organism>
<evidence type="ECO:0000256" key="2">
    <source>
        <dbReference type="ARBA" id="ARBA00007656"/>
    </source>
</evidence>
<evidence type="ECO:0000256" key="5">
    <source>
        <dbReference type="PROSITE-ProRule" id="PRU00278"/>
    </source>
</evidence>
<sequence length="271" mass="30525">MQMIETTSLPTEAPDFDDVIVNGKTIEATTILQEMQYYPAETMEDSRQQAAQSLVVRELLLQRAKELNLVPDDSDADYEQLISTLLEQEVDLSTADPETCERYFEANMERFKTPVLIAASHILLGADPNDLEERAARQAEAESLISTLQDNPDRFAALAQLNSDCPSKEVGGQMGQLDKGQTVPEFERQVFNLDVGLAERPVESRYGFHVVRIDQRVEGEQLPYEAVEDRIRMYLQERNYRRAVNQYIQLLAGDAEIAGIELLGADALLVQ</sequence>
<dbReference type="GO" id="GO:0003755">
    <property type="term" value="F:peptidyl-prolyl cis-trans isomerase activity"/>
    <property type="evidence" value="ECO:0007669"/>
    <property type="project" value="UniProtKB-KW"/>
</dbReference>
<dbReference type="PANTHER" id="PTHR47245:SF2">
    <property type="entry name" value="PEPTIDYL-PROLYL CIS-TRANS ISOMERASE HP_0175-RELATED"/>
    <property type="match status" value="1"/>
</dbReference>
<dbReference type="Gene3D" id="3.10.50.40">
    <property type="match status" value="1"/>
</dbReference>
<evidence type="ECO:0000313" key="7">
    <source>
        <dbReference type="EMBL" id="MBE9399307.1"/>
    </source>
</evidence>
<comment type="similarity">
    <text evidence="2">Belongs to the PpiC/parvulin rotamase family.</text>
</comment>
<gene>
    <name evidence="7" type="ORF">IOQ59_18760</name>
</gene>
<keyword evidence="5 7" id="KW-0413">Isomerase</keyword>
<evidence type="ECO:0000256" key="4">
    <source>
        <dbReference type="ARBA" id="ARBA00023110"/>
    </source>
</evidence>
<comment type="caution">
    <text evidence="7">The sequence shown here is derived from an EMBL/GenBank/DDBJ whole genome shotgun (WGS) entry which is preliminary data.</text>
</comment>
<keyword evidence="4 5" id="KW-0697">Rotamase</keyword>